<dbReference type="GO" id="GO:0016747">
    <property type="term" value="F:acyltransferase activity, transferring groups other than amino-acyl groups"/>
    <property type="evidence" value="ECO:0007669"/>
    <property type="project" value="InterPro"/>
</dbReference>
<evidence type="ECO:0000313" key="3">
    <source>
        <dbReference type="Proteomes" id="UP000032067"/>
    </source>
</evidence>
<proteinExistence type="predicted"/>
<accession>A0A0D0MME7</accession>
<dbReference type="SUPFAM" id="SSF55729">
    <property type="entry name" value="Acyl-CoA N-acyltransferases (Nat)"/>
    <property type="match status" value="1"/>
</dbReference>
<evidence type="ECO:0000259" key="1">
    <source>
        <dbReference type="PROSITE" id="PS51186"/>
    </source>
</evidence>
<organism evidence="2 3">
    <name type="scientific">Variovorax paradoxus</name>
    <dbReference type="NCBI Taxonomy" id="34073"/>
    <lineage>
        <taxon>Bacteria</taxon>
        <taxon>Pseudomonadati</taxon>
        <taxon>Pseudomonadota</taxon>
        <taxon>Betaproteobacteria</taxon>
        <taxon>Burkholderiales</taxon>
        <taxon>Comamonadaceae</taxon>
        <taxon>Variovorax</taxon>
    </lineage>
</organism>
<protein>
    <recommendedName>
        <fullName evidence="1">N-acetyltransferase domain-containing protein</fullName>
    </recommendedName>
</protein>
<gene>
    <name evidence="2" type="ORF">RT97_13980</name>
</gene>
<dbReference type="AlphaFoldDB" id="A0A0D0MME7"/>
<name>A0A0D0MME7_VARPD</name>
<dbReference type="Pfam" id="PF00583">
    <property type="entry name" value="Acetyltransf_1"/>
    <property type="match status" value="1"/>
</dbReference>
<dbReference type="InterPro" id="IPR000182">
    <property type="entry name" value="GNAT_dom"/>
</dbReference>
<feature type="domain" description="N-acetyltransferase" evidence="1">
    <location>
        <begin position="6"/>
        <end position="157"/>
    </location>
</feature>
<reference evidence="2 3" key="1">
    <citation type="submission" date="2014-12" db="EMBL/GenBank/DDBJ databases">
        <title>16Stimator: statistical estimation of ribosomal gene copy numbers from draft genome assemblies.</title>
        <authorList>
            <person name="Perisin M.A."/>
            <person name="Vetter M."/>
            <person name="Gilbert J.A."/>
            <person name="Bergelson J."/>
        </authorList>
    </citation>
    <scope>NUCLEOTIDE SEQUENCE [LARGE SCALE GENOMIC DNA]</scope>
    <source>
        <strain evidence="2 3">MEDvA23</strain>
    </source>
</reference>
<evidence type="ECO:0000313" key="2">
    <source>
        <dbReference type="EMBL" id="KIQ32139.1"/>
    </source>
</evidence>
<dbReference type="EMBL" id="JXQQ01000028">
    <property type="protein sequence ID" value="KIQ32139.1"/>
    <property type="molecule type" value="Genomic_DNA"/>
</dbReference>
<dbReference type="Proteomes" id="UP000032067">
    <property type="component" value="Unassembled WGS sequence"/>
</dbReference>
<dbReference type="OrthoDB" id="4228396at2"/>
<sequence>MHRIGMAVVPATDFTHGELTALWNRAYEGYFVPIHFDEQLFARHLRRAVVDLALSRVIAVDGLACGISLAGRRGLRGYLAGFGIAQTHRRRGLARQLVEAQAQAWSKAGLHRVFLEVIAQNPARALYGQAGFEELRTLDVLEGSFEARSAVAAQPLDHADLAAVHTACAAVSRPTWRRELPTVLDAIDREGAVALGVTRGTAIVAYAVAPPAGNVLPDAGAIDEAAAHDLLDALAAVRPGTRWRLVDEPTGSPLFDAATARGAAAVIRQIDMALTIQPVDVHPSP</sequence>
<comment type="caution">
    <text evidence="2">The sequence shown here is derived from an EMBL/GenBank/DDBJ whole genome shotgun (WGS) entry which is preliminary data.</text>
</comment>
<dbReference type="CDD" id="cd04301">
    <property type="entry name" value="NAT_SF"/>
    <property type="match status" value="1"/>
</dbReference>
<dbReference type="PROSITE" id="PS51186">
    <property type="entry name" value="GNAT"/>
    <property type="match status" value="1"/>
</dbReference>
<dbReference type="InterPro" id="IPR016181">
    <property type="entry name" value="Acyl_CoA_acyltransferase"/>
</dbReference>
<dbReference type="Gene3D" id="3.40.630.30">
    <property type="match status" value="1"/>
</dbReference>